<keyword evidence="1" id="KW-0732">Signal</keyword>
<reference evidence="2 3" key="1">
    <citation type="submission" date="2018-04" db="EMBL/GenBank/DDBJ databases">
        <title>Thalassorhabdus spongiae gen. nov., sp. nov., isolated from a marine sponge in South-West Iceland.</title>
        <authorList>
            <person name="Knobloch S."/>
            <person name="Daussin A."/>
            <person name="Johannsson R."/>
            <person name="Marteinsson V.T."/>
        </authorList>
    </citation>
    <scope>NUCLEOTIDE SEQUENCE [LARGE SCALE GENOMIC DNA]</scope>
    <source>
        <strain evidence="2 3">Hp12</strain>
    </source>
</reference>
<name>A0A2V1H175_9GAMM</name>
<dbReference type="PANTHER" id="PTHR19879:SF9">
    <property type="entry name" value="TRANSCRIPTION INITIATION FACTOR TFIID SUBUNIT 5"/>
    <property type="match status" value="1"/>
</dbReference>
<dbReference type="SMART" id="SM00320">
    <property type="entry name" value="WD40"/>
    <property type="match status" value="3"/>
</dbReference>
<dbReference type="InterPro" id="IPR015943">
    <property type="entry name" value="WD40/YVTN_repeat-like_dom_sf"/>
</dbReference>
<gene>
    <name evidence="2" type="ORF">DC094_13680</name>
</gene>
<dbReference type="Gene3D" id="2.130.10.10">
    <property type="entry name" value="YVTN repeat-like/Quinoprotein amine dehydrogenase"/>
    <property type="match status" value="2"/>
</dbReference>
<comment type="caution">
    <text evidence="2">The sequence shown here is derived from an EMBL/GenBank/DDBJ whole genome shotgun (WGS) entry which is preliminary data.</text>
</comment>
<feature type="chain" id="PRO_5015998818" description="Anaphase-promoting complex subunit 4 WD40 domain-containing protein" evidence="1">
    <location>
        <begin position="23"/>
        <end position="324"/>
    </location>
</feature>
<dbReference type="PANTHER" id="PTHR19879">
    <property type="entry name" value="TRANSCRIPTION INITIATION FACTOR TFIID"/>
    <property type="match status" value="1"/>
</dbReference>
<keyword evidence="3" id="KW-1185">Reference proteome</keyword>
<evidence type="ECO:0000313" key="3">
    <source>
        <dbReference type="Proteomes" id="UP000244906"/>
    </source>
</evidence>
<dbReference type="InterPro" id="IPR001680">
    <property type="entry name" value="WD40_rpt"/>
</dbReference>
<evidence type="ECO:0000256" key="1">
    <source>
        <dbReference type="SAM" id="SignalP"/>
    </source>
</evidence>
<dbReference type="EMBL" id="QDDL01000005">
    <property type="protein sequence ID" value="PVZ68330.1"/>
    <property type="molecule type" value="Genomic_DNA"/>
</dbReference>
<dbReference type="AlphaFoldDB" id="A0A2V1H175"/>
<protein>
    <recommendedName>
        <fullName evidence="4">Anaphase-promoting complex subunit 4 WD40 domain-containing protein</fullName>
    </recommendedName>
</protein>
<dbReference type="PROSITE" id="PS51257">
    <property type="entry name" value="PROKAR_LIPOPROTEIN"/>
    <property type="match status" value="1"/>
</dbReference>
<dbReference type="Proteomes" id="UP000244906">
    <property type="component" value="Unassembled WGS sequence"/>
</dbReference>
<proteinExistence type="predicted"/>
<feature type="signal peptide" evidence="1">
    <location>
        <begin position="1"/>
        <end position="22"/>
    </location>
</feature>
<evidence type="ECO:0008006" key="4">
    <source>
        <dbReference type="Google" id="ProtNLM"/>
    </source>
</evidence>
<dbReference type="OrthoDB" id="6192037at2"/>
<dbReference type="RefSeq" id="WP_116687656.1">
    <property type="nucleotide sequence ID" value="NZ_CAWNYD010000005.1"/>
</dbReference>
<organism evidence="2 3">
    <name type="scientific">Pelagibaculum spongiae</name>
    <dbReference type="NCBI Taxonomy" id="2080658"/>
    <lineage>
        <taxon>Bacteria</taxon>
        <taxon>Pseudomonadati</taxon>
        <taxon>Pseudomonadota</taxon>
        <taxon>Gammaproteobacteria</taxon>
        <taxon>Oceanospirillales</taxon>
        <taxon>Pelagibaculum</taxon>
    </lineage>
</organism>
<dbReference type="SUPFAM" id="SSF69322">
    <property type="entry name" value="Tricorn protease domain 2"/>
    <property type="match status" value="1"/>
</dbReference>
<dbReference type="Pfam" id="PF00400">
    <property type="entry name" value="WD40"/>
    <property type="match status" value="1"/>
</dbReference>
<evidence type="ECO:0000313" key="2">
    <source>
        <dbReference type="EMBL" id="PVZ68330.1"/>
    </source>
</evidence>
<sequence length="324" mass="36413">MKPTIKLIKSSLLIASLFILTACQPDSFRSTSVQLSGTSLLDAQMDVAGNYLVFIDQNAESAPLWDLKTNQPKFQFQHPDNRLVRRIAMSGDGRIVATSDLDKVGLWQTDNGRHMGWMKTDSRINALTLGPKGQQLAIALANGNTIYKHFASSKRVRLPHPEGGVEQLAFSPDGKLLAIAGKTRTRLWRIKDREMLQDWTGNRSISTLEFTPDSQKLLMSEALGDSWIASIDNGRKTVELQHNQRWFTARTAHFTDNNQLLTGGPARDLREWSVHNGQQVRQWQTPASKGEIFPKDPLILDLVLTKQRQLKLVTSDGLLWSGRF</sequence>
<accession>A0A2V1H175</accession>